<protein>
    <submittedName>
        <fullName evidence="1">Uncharacterized protein</fullName>
    </submittedName>
</protein>
<sequence length="45" mass="5623">MIYAHTHTLLLKRSECEKIQLSFEIRERQGEIMYIHKYDENFLFF</sequence>
<proteinExistence type="predicted"/>
<organism evidence="1">
    <name type="scientific">Lepeophtheirus salmonis</name>
    <name type="common">Salmon louse</name>
    <name type="synonym">Caligus salmonis</name>
    <dbReference type="NCBI Taxonomy" id="72036"/>
    <lineage>
        <taxon>Eukaryota</taxon>
        <taxon>Metazoa</taxon>
        <taxon>Ecdysozoa</taxon>
        <taxon>Arthropoda</taxon>
        <taxon>Crustacea</taxon>
        <taxon>Multicrustacea</taxon>
        <taxon>Hexanauplia</taxon>
        <taxon>Copepoda</taxon>
        <taxon>Siphonostomatoida</taxon>
        <taxon>Caligidae</taxon>
        <taxon>Lepeophtheirus</taxon>
    </lineage>
</organism>
<dbReference type="AlphaFoldDB" id="A0A0K2V9R9"/>
<reference evidence="1" key="1">
    <citation type="submission" date="2014-05" db="EMBL/GenBank/DDBJ databases">
        <authorList>
            <person name="Chronopoulou M."/>
        </authorList>
    </citation>
    <scope>NUCLEOTIDE SEQUENCE</scope>
    <source>
        <tissue evidence="1">Whole organism</tissue>
    </source>
</reference>
<dbReference type="EMBL" id="HACA01029531">
    <property type="protein sequence ID" value="CDW46892.1"/>
    <property type="molecule type" value="Transcribed_RNA"/>
</dbReference>
<name>A0A0K2V9R9_LEPSM</name>
<accession>A0A0K2V9R9</accession>
<evidence type="ECO:0000313" key="1">
    <source>
        <dbReference type="EMBL" id="CDW46892.1"/>
    </source>
</evidence>